<dbReference type="NCBIfam" id="TIGR00231">
    <property type="entry name" value="small_GTP"/>
    <property type="match status" value="1"/>
</dbReference>
<evidence type="ECO:0000256" key="2">
    <source>
        <dbReference type="ARBA" id="ARBA00020953"/>
    </source>
</evidence>
<dbReference type="Gene3D" id="3.30.300.20">
    <property type="match status" value="1"/>
</dbReference>
<keyword evidence="4" id="KW-0677">Repeat</keyword>
<feature type="domain" description="G" evidence="9">
    <location>
        <begin position="359"/>
        <end position="480"/>
    </location>
</feature>
<evidence type="ECO:0000256" key="6">
    <source>
        <dbReference type="ARBA" id="ARBA00023134"/>
    </source>
</evidence>
<dbReference type="Pfam" id="PF01926">
    <property type="entry name" value="MMR_HSR1"/>
    <property type="match status" value="2"/>
</dbReference>
<dbReference type="InterPro" id="IPR016484">
    <property type="entry name" value="GTPase_Der"/>
</dbReference>
<reference evidence="10" key="2">
    <citation type="submission" date="2018-05" db="EMBL/GenBank/DDBJ databases">
        <title>OmerRS3 (Oryza meridionalis Reference Sequence Version 3).</title>
        <authorList>
            <person name="Zhang J."/>
            <person name="Kudrna D."/>
            <person name="Lee S."/>
            <person name="Talag J."/>
            <person name="Welchert J."/>
            <person name="Wing R.A."/>
        </authorList>
    </citation>
    <scope>NUCLEOTIDE SEQUENCE [LARGE SCALE GENOMIC DNA]</scope>
    <source>
        <strain evidence="10">cv. OR44</strain>
    </source>
</reference>
<dbReference type="GO" id="GO:0042254">
    <property type="term" value="P:ribosome biogenesis"/>
    <property type="evidence" value="ECO:0007669"/>
    <property type="project" value="UniProtKB-KW"/>
</dbReference>
<dbReference type="PANTHER" id="PTHR43834">
    <property type="entry name" value="GTPASE DER"/>
    <property type="match status" value="1"/>
</dbReference>
<dbReference type="EnsemblPlants" id="OMERI11G17080.3">
    <property type="protein sequence ID" value="OMERI11G17080.3"/>
    <property type="gene ID" value="OMERI11G17080"/>
</dbReference>
<name>A0A0E0F7X4_9ORYZ</name>
<evidence type="ECO:0000256" key="4">
    <source>
        <dbReference type="ARBA" id="ARBA00022737"/>
    </source>
</evidence>
<evidence type="ECO:0000256" key="1">
    <source>
        <dbReference type="ARBA" id="ARBA00008279"/>
    </source>
</evidence>
<feature type="compositionally biased region" description="Acidic residues" evidence="8">
    <location>
        <begin position="73"/>
        <end position="109"/>
    </location>
</feature>
<evidence type="ECO:0000259" key="9">
    <source>
        <dbReference type="Pfam" id="PF01926"/>
    </source>
</evidence>
<accession>A0A0E0F7X4</accession>
<organism evidence="10">
    <name type="scientific">Oryza meridionalis</name>
    <dbReference type="NCBI Taxonomy" id="40149"/>
    <lineage>
        <taxon>Eukaryota</taxon>
        <taxon>Viridiplantae</taxon>
        <taxon>Streptophyta</taxon>
        <taxon>Embryophyta</taxon>
        <taxon>Tracheophyta</taxon>
        <taxon>Spermatophyta</taxon>
        <taxon>Magnoliopsida</taxon>
        <taxon>Liliopsida</taxon>
        <taxon>Poales</taxon>
        <taxon>Poaceae</taxon>
        <taxon>BOP clade</taxon>
        <taxon>Oryzoideae</taxon>
        <taxon>Oryzeae</taxon>
        <taxon>Oryzinae</taxon>
        <taxon>Oryza</taxon>
    </lineage>
</organism>
<sequence length="585" mass="63671">MAAMATTSTSSLLPLLPSRTPTPTPRRRLPFAAAAAAAPPRPFLVSSPPPPPAPRARLARRAAAGGLYGGGGGEEEGDGEDGEMEEEYYDDGDEEGDWEDDDAEEGEEMDVEAMEEEALGAVADLSERLSRELRIDDDVRDKRRIIRDKTSASKHIPDNLLPRVAIIGRPNVGKSALFNRLVGGNRAIVVDEPGVTRDRLYGRSYWGDREFMVIDTGGVITLSKSQAGVMEELAITTTVGMDGIPLASREAAIARMPSMIEKQAVAAVDEAAVILFIVDGQAADIEIADWLRRNYSDKRIILAVNKCESPRKGQMQALDFWSLGFSPLPISAITGTGTGELLDMELDGVEEDGNYIPAIAIVGRPNVGKSSILNALVGEDRTIVSPVSGTTRDAIDTEFTTEDGQKYKLIDTAGIRRRAAGASAGSTTETLSVKRAFRAIRRSDVVALVVEAMACITEQDYKIAERIEKEGKACVIVVNKWDTIPNKNHQSTTYYEQDERSRRLGTSILNQVVREAIAFKPPPRTRGGKRGRVYYTTQKLRSDAGFPGTPIRLLWRSRKRPDKKGKSADNSLQSSVIPSRMALAT</sequence>
<dbReference type="GO" id="GO:0009507">
    <property type="term" value="C:chloroplast"/>
    <property type="evidence" value="ECO:0007669"/>
    <property type="project" value="TreeGrafter"/>
</dbReference>
<dbReference type="SUPFAM" id="SSF52540">
    <property type="entry name" value="P-loop containing nucleoside triphosphate hydrolases"/>
    <property type="match status" value="2"/>
</dbReference>
<feature type="compositionally biased region" description="Polar residues" evidence="8">
    <location>
        <begin position="568"/>
        <end position="577"/>
    </location>
</feature>
<keyword evidence="6" id="KW-0342">GTP-binding</keyword>
<dbReference type="InterPro" id="IPR005225">
    <property type="entry name" value="Small_GTP-bd"/>
</dbReference>
<feature type="domain" description="G" evidence="9">
    <location>
        <begin position="163"/>
        <end position="306"/>
    </location>
</feature>
<dbReference type="GO" id="GO:0005525">
    <property type="term" value="F:GTP binding"/>
    <property type="evidence" value="ECO:0007669"/>
    <property type="project" value="UniProtKB-KW"/>
</dbReference>
<dbReference type="CDD" id="cd01895">
    <property type="entry name" value="EngA2"/>
    <property type="match status" value="1"/>
</dbReference>
<dbReference type="PANTHER" id="PTHR43834:SF2">
    <property type="entry name" value="GTPASE DER"/>
    <property type="match status" value="1"/>
</dbReference>
<dbReference type="InterPro" id="IPR027417">
    <property type="entry name" value="P-loop_NTPase"/>
</dbReference>
<evidence type="ECO:0000313" key="10">
    <source>
        <dbReference type="EnsemblPlants" id="OMERI11G17080.3"/>
    </source>
</evidence>
<feature type="compositionally biased region" description="Pro residues" evidence="8">
    <location>
        <begin position="39"/>
        <end position="54"/>
    </location>
</feature>
<dbReference type="HAMAP" id="MF_00195">
    <property type="entry name" value="GTPase_Der"/>
    <property type="match status" value="1"/>
</dbReference>
<feature type="region of interest" description="Disordered" evidence="8">
    <location>
        <begin position="556"/>
        <end position="585"/>
    </location>
</feature>
<dbReference type="Gene3D" id="3.40.50.300">
    <property type="entry name" value="P-loop containing nucleotide triphosphate hydrolases"/>
    <property type="match status" value="2"/>
</dbReference>
<evidence type="ECO:0000256" key="7">
    <source>
        <dbReference type="ARBA" id="ARBA00032345"/>
    </source>
</evidence>
<feature type="region of interest" description="Disordered" evidence="8">
    <location>
        <begin position="1"/>
        <end position="109"/>
    </location>
</feature>
<protein>
    <recommendedName>
        <fullName evidence="2">GTPase Der</fullName>
    </recommendedName>
    <alternativeName>
        <fullName evidence="7">GTP-binding protein EngA</fullName>
    </alternativeName>
</protein>
<proteinExistence type="inferred from homology"/>
<dbReference type="FunFam" id="3.40.50.300:FF:001185">
    <property type="entry name" value="GTPase Der"/>
    <property type="match status" value="1"/>
</dbReference>
<dbReference type="CDD" id="cd01894">
    <property type="entry name" value="EngA1"/>
    <property type="match status" value="1"/>
</dbReference>
<keyword evidence="5" id="KW-0547">Nucleotide-binding</keyword>
<comment type="similarity">
    <text evidence="1">Belongs to the TRAFAC class TrmE-Era-EngA-EngB-Septin-like GTPase superfamily. EngA (Der) GTPase family.</text>
</comment>
<evidence type="ECO:0000256" key="5">
    <source>
        <dbReference type="ARBA" id="ARBA00022741"/>
    </source>
</evidence>
<dbReference type="Gramene" id="OMERI11G17080.3">
    <property type="protein sequence ID" value="OMERI11G17080.3"/>
    <property type="gene ID" value="OMERI11G17080"/>
</dbReference>
<evidence type="ECO:0000313" key="11">
    <source>
        <dbReference type="Proteomes" id="UP000008021"/>
    </source>
</evidence>
<evidence type="ECO:0000256" key="3">
    <source>
        <dbReference type="ARBA" id="ARBA00022517"/>
    </source>
</evidence>
<dbReference type="PRINTS" id="PR00326">
    <property type="entry name" value="GTP1OBG"/>
</dbReference>
<dbReference type="Proteomes" id="UP000008021">
    <property type="component" value="Chromosome 11"/>
</dbReference>
<keyword evidence="11" id="KW-1185">Reference proteome</keyword>
<dbReference type="InterPro" id="IPR015946">
    <property type="entry name" value="KH_dom-like_a/b"/>
</dbReference>
<keyword evidence="3" id="KW-0690">Ribosome biogenesis</keyword>
<dbReference type="FunFam" id="3.40.50.300:FF:000040">
    <property type="entry name" value="GTPase Der"/>
    <property type="match status" value="1"/>
</dbReference>
<evidence type="ECO:0000256" key="8">
    <source>
        <dbReference type="SAM" id="MobiDB-lite"/>
    </source>
</evidence>
<feature type="compositionally biased region" description="Low complexity" evidence="8">
    <location>
        <begin position="1"/>
        <end position="21"/>
    </location>
</feature>
<reference evidence="10" key="1">
    <citation type="submission" date="2015-04" db="UniProtKB">
        <authorList>
            <consortium name="EnsemblPlants"/>
        </authorList>
    </citation>
    <scope>IDENTIFICATION</scope>
</reference>
<dbReference type="InterPro" id="IPR006073">
    <property type="entry name" value="GTP-bd"/>
</dbReference>
<dbReference type="AlphaFoldDB" id="A0A0E0F7X4"/>